<dbReference type="EMBL" id="NSDI01000006">
    <property type="protein sequence ID" value="RIY36255.1"/>
    <property type="molecule type" value="Genomic_DNA"/>
</dbReference>
<sequence length="93" mass="10245">MKVEIVTPEEILFNGEVNAVSVPGVNGEFQMLENHAPIVSVLTKGYVKLYGNIELRESVASRFEKGDKKNEFLLAINGGTLELNNNRVVILAD</sequence>
<dbReference type="AlphaFoldDB" id="A0A0B7IP40"/>
<keyword evidence="5" id="KW-0406">Ion transport</keyword>
<evidence type="ECO:0000256" key="2">
    <source>
        <dbReference type="ARBA" id="ARBA00004184"/>
    </source>
</evidence>
<dbReference type="InterPro" id="IPR001469">
    <property type="entry name" value="ATP_synth_F1_dsu/esu"/>
</dbReference>
<comment type="function">
    <text evidence="1">Produces ATP from ADP in the presence of a proton gradient across the membrane.</text>
</comment>
<dbReference type="InterPro" id="IPR020546">
    <property type="entry name" value="ATP_synth_F1_dsu/esu_N"/>
</dbReference>
<protein>
    <submittedName>
        <fullName evidence="10">F-ATPase epsilon subunit</fullName>
    </submittedName>
</protein>
<keyword evidence="6" id="KW-0472">Membrane</keyword>
<accession>A0A0B7IP40</accession>
<dbReference type="GO" id="GO:0046933">
    <property type="term" value="F:proton-transporting ATP synthase activity, rotational mechanism"/>
    <property type="evidence" value="ECO:0007669"/>
    <property type="project" value="InterPro"/>
</dbReference>
<comment type="similarity">
    <text evidence="3">Belongs to the ATPase epsilon chain family.</text>
</comment>
<evidence type="ECO:0000256" key="4">
    <source>
        <dbReference type="ARBA" id="ARBA00022448"/>
    </source>
</evidence>
<evidence type="ECO:0000313" key="12">
    <source>
        <dbReference type="Proteomes" id="UP000038200"/>
    </source>
</evidence>
<dbReference type="CDD" id="cd12152">
    <property type="entry name" value="F1-ATPase_delta"/>
    <property type="match status" value="1"/>
</dbReference>
<dbReference type="EMBL" id="CDOL01000239">
    <property type="protein sequence ID" value="CEN53620.1"/>
    <property type="molecule type" value="Genomic_DNA"/>
</dbReference>
<keyword evidence="7" id="KW-0066">ATP synthesis</keyword>
<evidence type="ECO:0000259" key="8">
    <source>
        <dbReference type="Pfam" id="PF02823"/>
    </source>
</evidence>
<evidence type="ECO:0000313" key="14">
    <source>
        <dbReference type="Proteomes" id="UP000265497"/>
    </source>
</evidence>
<comment type="subcellular location">
    <subcellularLocation>
        <location evidence="2">Endomembrane system</location>
        <topology evidence="2">Peripheral membrane protein</topology>
    </subcellularLocation>
</comment>
<dbReference type="SUPFAM" id="SSF51344">
    <property type="entry name" value="Epsilon subunit of F1F0-ATP synthase N-terminal domain"/>
    <property type="match status" value="1"/>
</dbReference>
<organism evidence="10 12">
    <name type="scientific">Capnocytophaga canis</name>
    <dbReference type="NCBI Taxonomy" id="1848903"/>
    <lineage>
        <taxon>Bacteria</taxon>
        <taxon>Pseudomonadati</taxon>
        <taxon>Bacteroidota</taxon>
        <taxon>Flavobacteriia</taxon>
        <taxon>Flavobacteriales</taxon>
        <taxon>Flavobacteriaceae</taxon>
        <taxon>Capnocytophaga</taxon>
    </lineage>
</organism>
<dbReference type="Proteomes" id="UP000038200">
    <property type="component" value="Unassembled WGS sequence"/>
</dbReference>
<dbReference type="EMBL" id="CDOI01000150">
    <property type="protein sequence ID" value="CEN46928.1"/>
    <property type="molecule type" value="Genomic_DNA"/>
</dbReference>
<keyword evidence="4" id="KW-0813">Transport</keyword>
<evidence type="ECO:0000256" key="1">
    <source>
        <dbReference type="ARBA" id="ARBA00003543"/>
    </source>
</evidence>
<dbReference type="STRING" id="1848903.CCAND38_390005"/>
<feature type="domain" description="ATP synthase F1 complex delta/epsilon subunit N-terminal" evidence="8">
    <location>
        <begin position="1"/>
        <end position="93"/>
    </location>
</feature>
<dbReference type="OrthoDB" id="5294255at2"/>
<name>A0A0B7IP40_9FLAO</name>
<dbReference type="GO" id="GO:0045259">
    <property type="term" value="C:proton-transporting ATP synthase complex"/>
    <property type="evidence" value="ECO:0007669"/>
    <property type="project" value="UniProtKB-KW"/>
</dbReference>
<evidence type="ECO:0000256" key="6">
    <source>
        <dbReference type="ARBA" id="ARBA00023136"/>
    </source>
</evidence>
<dbReference type="GO" id="GO:0012505">
    <property type="term" value="C:endomembrane system"/>
    <property type="evidence" value="ECO:0007669"/>
    <property type="project" value="UniProtKB-SubCell"/>
</dbReference>
<dbReference type="Pfam" id="PF02823">
    <property type="entry name" value="ATP-synt_DE_N"/>
    <property type="match status" value="1"/>
</dbReference>
<evidence type="ECO:0000313" key="13">
    <source>
        <dbReference type="Proteomes" id="UP000045051"/>
    </source>
</evidence>
<evidence type="ECO:0000256" key="5">
    <source>
        <dbReference type="ARBA" id="ARBA00023065"/>
    </source>
</evidence>
<keyword evidence="7" id="KW-0139">CF(1)</keyword>
<proteinExistence type="inferred from homology"/>
<reference evidence="11 14" key="2">
    <citation type="submission" date="2017-08" db="EMBL/GenBank/DDBJ databases">
        <title>Capnocytophaga canis 17-158 assembly.</title>
        <authorList>
            <person name="Gulvik C.A."/>
        </authorList>
    </citation>
    <scope>NUCLEOTIDE SEQUENCE [LARGE SCALE GENOMIC DNA]</scope>
    <source>
        <strain evidence="11 14">17-158</strain>
    </source>
</reference>
<reference evidence="12 13" key="1">
    <citation type="submission" date="2015-01" db="EMBL/GenBank/DDBJ databases">
        <authorList>
            <person name="MANFREDI Pablo"/>
        </authorList>
    </citation>
    <scope>NUCLEOTIDE SEQUENCE [LARGE SCALE GENOMIC DNA]</scope>
    <source>
        <strain evidence="9 13">CcD38</strain>
        <strain evidence="10 12">CcD93</strain>
    </source>
</reference>
<dbReference type="Proteomes" id="UP000265497">
    <property type="component" value="Unassembled WGS sequence"/>
</dbReference>
<evidence type="ECO:0000256" key="3">
    <source>
        <dbReference type="ARBA" id="ARBA00005712"/>
    </source>
</evidence>
<dbReference type="RefSeq" id="WP_042008526.1">
    <property type="nucleotide sequence ID" value="NZ_BOQK01000010.1"/>
</dbReference>
<dbReference type="Proteomes" id="UP000045051">
    <property type="component" value="Unassembled WGS sequence"/>
</dbReference>
<evidence type="ECO:0000313" key="10">
    <source>
        <dbReference type="EMBL" id="CEN53620.1"/>
    </source>
</evidence>
<dbReference type="GeneID" id="97264746"/>
<evidence type="ECO:0000313" key="9">
    <source>
        <dbReference type="EMBL" id="CEN46928.1"/>
    </source>
</evidence>
<keyword evidence="13" id="KW-1185">Reference proteome</keyword>
<dbReference type="Gene3D" id="2.60.15.10">
    <property type="entry name" value="F0F1 ATP synthase delta/epsilon subunit, N-terminal"/>
    <property type="match status" value="1"/>
</dbReference>
<dbReference type="InterPro" id="IPR036771">
    <property type="entry name" value="ATPsynth_dsu/esu_N"/>
</dbReference>
<gene>
    <name evidence="9" type="ORF">CCAND38_390005</name>
    <name evidence="10" type="ORF">CCAND93_50008</name>
    <name evidence="11" type="ORF">CKY20_07120</name>
</gene>
<evidence type="ECO:0000313" key="11">
    <source>
        <dbReference type="EMBL" id="RIY36255.1"/>
    </source>
</evidence>
<evidence type="ECO:0000256" key="7">
    <source>
        <dbReference type="ARBA" id="ARBA00023196"/>
    </source>
</evidence>